<dbReference type="InterPro" id="IPR012334">
    <property type="entry name" value="Pectin_lyas_fold"/>
</dbReference>
<sequence length="525" mass="58451">MKPFLIVVAALLFDVVRSETLCDPATAIYYQDHVKDYTELLQGLIDEASKSNQSTLFLKPGRFGLRGHAPIVLKPGVSLLGNKNEPTIFTTLTDPPSNEPATIQVPAASIGWSISGIIFDNVNIDVQPQNNTRIAKVENNVFRNGGRGSIMSAFGTSLHIGHNIFLRDQAHAGTEFIPKYNTTNAGVVFETQKNSVITNNIFGLDLRRLDDLSPVVASAFESTFGKIRYAQDCLKLQWDDQQGFMASGVQLYHTNGITIRENIMNATFPDTIRIAQDHAISVVGSNQTYIMQNFIAGWQLGDFGGAIRFTSAVDAYVASNYLANTAVMMFVANHADFMQVDNLVLYNNFIYRFLDHTFGPADNQLGGWLYEGITFYDFWTARLNYTAKSPIWNSSVPISPFAHGIVITNNKFGAAGDLDPNVISMGNLDPKQSLVDRNNCYVTPPLVPESQSNKVPLLWRQSYKDGVTARFGSRIPKLIKHRVTRKLVEKVPDELRQLPFPDYWKAFTLRNGTVPMISPTLSCFR</sequence>
<accession>A0A168R3N3</accession>
<organism evidence="2">
    <name type="scientific">Absidia glauca</name>
    <name type="common">Pin mould</name>
    <dbReference type="NCBI Taxonomy" id="4829"/>
    <lineage>
        <taxon>Eukaryota</taxon>
        <taxon>Fungi</taxon>
        <taxon>Fungi incertae sedis</taxon>
        <taxon>Mucoromycota</taxon>
        <taxon>Mucoromycotina</taxon>
        <taxon>Mucoromycetes</taxon>
        <taxon>Mucorales</taxon>
        <taxon>Cunninghamellaceae</taxon>
        <taxon>Absidia</taxon>
    </lineage>
</organism>
<evidence type="ECO:0000313" key="2">
    <source>
        <dbReference type="EMBL" id="SAM06040.1"/>
    </source>
</evidence>
<dbReference type="Proteomes" id="UP000078561">
    <property type="component" value="Unassembled WGS sequence"/>
</dbReference>
<evidence type="ECO:0000313" key="3">
    <source>
        <dbReference type="Proteomes" id="UP000078561"/>
    </source>
</evidence>
<proteinExistence type="predicted"/>
<evidence type="ECO:0000256" key="1">
    <source>
        <dbReference type="SAM" id="SignalP"/>
    </source>
</evidence>
<protein>
    <recommendedName>
        <fullName evidence="4">Right handed beta helix domain-containing protein</fullName>
    </recommendedName>
</protein>
<keyword evidence="1" id="KW-0732">Signal</keyword>
<dbReference type="EMBL" id="LT554489">
    <property type="protein sequence ID" value="SAM06040.1"/>
    <property type="molecule type" value="Genomic_DNA"/>
</dbReference>
<feature type="signal peptide" evidence="1">
    <location>
        <begin position="1"/>
        <end position="18"/>
    </location>
</feature>
<dbReference type="Gene3D" id="2.160.20.10">
    <property type="entry name" value="Single-stranded right-handed beta-helix, Pectin lyase-like"/>
    <property type="match status" value="1"/>
</dbReference>
<dbReference type="InParanoid" id="A0A168R3N3"/>
<dbReference type="InterPro" id="IPR011050">
    <property type="entry name" value="Pectin_lyase_fold/virulence"/>
</dbReference>
<dbReference type="OrthoDB" id="1046782at2759"/>
<name>A0A168R3N3_ABSGL</name>
<dbReference type="SUPFAM" id="SSF51126">
    <property type="entry name" value="Pectin lyase-like"/>
    <property type="match status" value="1"/>
</dbReference>
<reference evidence="2" key="1">
    <citation type="submission" date="2016-04" db="EMBL/GenBank/DDBJ databases">
        <authorList>
            <person name="Evans L.H."/>
            <person name="Alamgir A."/>
            <person name="Owens N."/>
            <person name="Weber N.D."/>
            <person name="Virtaneva K."/>
            <person name="Barbian K."/>
            <person name="Babar A."/>
            <person name="Rosenke K."/>
        </authorList>
    </citation>
    <scope>NUCLEOTIDE SEQUENCE [LARGE SCALE GENOMIC DNA]</scope>
    <source>
        <strain evidence="2">CBS 101.48</strain>
    </source>
</reference>
<gene>
    <name evidence="2" type="primary">ABSGL_11916.1 scaffold 12357</name>
</gene>
<keyword evidence="3" id="KW-1185">Reference proteome</keyword>
<evidence type="ECO:0008006" key="4">
    <source>
        <dbReference type="Google" id="ProtNLM"/>
    </source>
</evidence>
<dbReference type="OMA" id="FFDFYTA"/>
<feature type="chain" id="PRO_5007899996" description="Right handed beta helix domain-containing protein" evidence="1">
    <location>
        <begin position="19"/>
        <end position="525"/>
    </location>
</feature>
<dbReference type="AlphaFoldDB" id="A0A168R3N3"/>